<dbReference type="PROSITE" id="PS50879">
    <property type="entry name" value="RNASE_H_1"/>
    <property type="match status" value="1"/>
</dbReference>
<dbReference type="InterPro" id="IPR012337">
    <property type="entry name" value="RNaseH-like_sf"/>
</dbReference>
<dbReference type="SUPFAM" id="SSF56219">
    <property type="entry name" value="DNase I-like"/>
    <property type="match status" value="1"/>
</dbReference>
<evidence type="ECO:0008006" key="5">
    <source>
        <dbReference type="Google" id="ProtNLM"/>
    </source>
</evidence>
<proteinExistence type="predicted"/>
<accession>A0AAV1IWU8</accession>
<comment type="caution">
    <text evidence="3">The sequence shown here is derived from an EMBL/GenBank/DDBJ whole genome shotgun (WGS) entry which is preliminary data.</text>
</comment>
<organism evidence="3 4">
    <name type="scientific">Leptosia nina</name>
    <dbReference type="NCBI Taxonomy" id="320188"/>
    <lineage>
        <taxon>Eukaryota</taxon>
        <taxon>Metazoa</taxon>
        <taxon>Ecdysozoa</taxon>
        <taxon>Arthropoda</taxon>
        <taxon>Hexapoda</taxon>
        <taxon>Insecta</taxon>
        <taxon>Pterygota</taxon>
        <taxon>Neoptera</taxon>
        <taxon>Endopterygota</taxon>
        <taxon>Lepidoptera</taxon>
        <taxon>Glossata</taxon>
        <taxon>Ditrysia</taxon>
        <taxon>Papilionoidea</taxon>
        <taxon>Pieridae</taxon>
        <taxon>Pierinae</taxon>
        <taxon>Leptosia</taxon>
    </lineage>
</organism>
<evidence type="ECO:0000259" key="2">
    <source>
        <dbReference type="PROSITE" id="PS50879"/>
    </source>
</evidence>
<feature type="domain" description="RNase H type-1" evidence="2">
    <location>
        <begin position="758"/>
        <end position="889"/>
    </location>
</feature>
<dbReference type="Proteomes" id="UP001497472">
    <property type="component" value="Unassembled WGS sequence"/>
</dbReference>
<dbReference type="Gene3D" id="3.60.10.10">
    <property type="entry name" value="Endonuclease/exonuclease/phosphatase"/>
    <property type="match status" value="1"/>
</dbReference>
<evidence type="ECO:0000313" key="4">
    <source>
        <dbReference type="Proteomes" id="UP001497472"/>
    </source>
</evidence>
<dbReference type="GO" id="GO:0071897">
    <property type="term" value="P:DNA biosynthetic process"/>
    <property type="evidence" value="ECO:0007669"/>
    <property type="project" value="UniProtKB-ARBA"/>
</dbReference>
<dbReference type="AlphaFoldDB" id="A0AAV1IWU8"/>
<dbReference type="InterPro" id="IPR043502">
    <property type="entry name" value="DNA/RNA_pol_sf"/>
</dbReference>
<dbReference type="InterPro" id="IPR000477">
    <property type="entry name" value="RT_dom"/>
</dbReference>
<dbReference type="InterPro" id="IPR036397">
    <property type="entry name" value="RNaseH_sf"/>
</dbReference>
<sequence>MKAKRLSSDTYRGGKSYSSFVDITFHSANLLGLVGEWRVEEALTSSDHNAILFELKETKLKGVTMERTTRIYNTGKAHWTNFREKIGQLLEREKMSAESIEKIVKENELNRAVEKYTEMIKKACEENIPKLGKTKKLTVPWWTQELAEMKKQVKTKKRRIRCAAASRRPKVVEEYLKIKEEYEVNIKDAKLRSWKEFCSKQDREGMWEGIYRVIKRTEVRKEDVPLIKEGKVLGMEESAELLTRTFYPDDDEGEDKQVHKETRAKARLVNEGPGDDRPEPPFTEHELGMVLSTFNPKKAPGRDGLTLDICREAIMAEPTLFLALINRCLTIGHFPTIWKEATVVILRKPGRTDYTTPKAYRPIGLLPVMGKIAEKLFVRRASWHIMPKLSARQYGFMPQRSTEDALYDLLSHIKNSLREKKIAVLVSLDIEGAFDSAWWPAIRCRLAETGCPKNLRRVFDGYLKNRKVKLRYGGSEIERNCMKGCVQGSIGGPILWNLLLDPLLQGLERKGVCAQAFADDVVLVFDGHTAREIEGKANAALAYVREWGVMNKLKFAPHKTKAVVVTKKLKHDTPRLSMGGEGIEVVREVRLLGLIIDESLTFNTHVKTICAKAHRIFHQLARAAKISWGLDTSIIRTIYTAVIEPVLMYAAGAWGQAVSKKCVRVQFDRIQRVFLQRICKAYRTASLHSVQILTGILPINLRIEEAAVLYRVKRGLSPLPYLDADIETRVRPNELPHPADEPRLTFDQYSLELGLDEQTDATNIYTDGSKTDDGVGAAVVLRRLDKELKTVKIKLATYCTVFQAEMVALHKAVQLATKVASPRVNLCSDSRSALDDIVSGRSLSPLVVQIRETLGSLSNHKEVRLYWIKAHVGHEGNERADQLAKEAAHDKKRKPDYDRCPVSKIKRLLRTDSIRRWEEEYGGGTTASTTRFFLPTVASALKAMREVRLDSELTQALTGHGGFAAYLHRFKLKDDPTCICGEGDETVLHLLTRCPVHARDRAEIEMRLDINLTENSLSEIFSSNEARPKLVKYIKKIVQKANARNK</sequence>
<protein>
    <recommendedName>
        <fullName evidence="5">115 kDa protein in type-1 retrotransposable element R1DM</fullName>
    </recommendedName>
</protein>
<dbReference type="EMBL" id="CAVLEF010000002">
    <property type="protein sequence ID" value="CAK1540864.1"/>
    <property type="molecule type" value="Genomic_DNA"/>
</dbReference>
<evidence type="ECO:0000259" key="1">
    <source>
        <dbReference type="PROSITE" id="PS50878"/>
    </source>
</evidence>
<dbReference type="CDD" id="cd01650">
    <property type="entry name" value="RT_nLTR_like"/>
    <property type="match status" value="1"/>
</dbReference>
<dbReference type="Pfam" id="PF00078">
    <property type="entry name" value="RVT_1"/>
    <property type="match status" value="1"/>
</dbReference>
<dbReference type="Gene3D" id="3.30.420.10">
    <property type="entry name" value="Ribonuclease H-like superfamily/Ribonuclease H"/>
    <property type="match status" value="1"/>
</dbReference>
<dbReference type="InterPro" id="IPR036691">
    <property type="entry name" value="Endo/exonu/phosph_ase_sf"/>
</dbReference>
<reference evidence="3 4" key="1">
    <citation type="submission" date="2023-11" db="EMBL/GenBank/DDBJ databases">
        <authorList>
            <person name="Okamura Y."/>
        </authorList>
    </citation>
    <scope>NUCLEOTIDE SEQUENCE [LARGE SCALE GENOMIC DNA]</scope>
</reference>
<feature type="domain" description="Reverse transcriptase" evidence="1">
    <location>
        <begin position="327"/>
        <end position="596"/>
    </location>
</feature>
<gene>
    <name evidence="3" type="ORF">LNINA_LOCUS885</name>
</gene>
<dbReference type="InterPro" id="IPR002156">
    <property type="entry name" value="RNaseH_domain"/>
</dbReference>
<dbReference type="PANTHER" id="PTHR33481">
    <property type="entry name" value="REVERSE TRANSCRIPTASE"/>
    <property type="match status" value="1"/>
</dbReference>
<dbReference type="SUPFAM" id="SSF56672">
    <property type="entry name" value="DNA/RNA polymerases"/>
    <property type="match status" value="1"/>
</dbReference>
<dbReference type="GO" id="GO:0003676">
    <property type="term" value="F:nucleic acid binding"/>
    <property type="evidence" value="ECO:0007669"/>
    <property type="project" value="InterPro"/>
</dbReference>
<dbReference type="SUPFAM" id="SSF53098">
    <property type="entry name" value="Ribonuclease H-like"/>
    <property type="match status" value="1"/>
</dbReference>
<dbReference type="PANTHER" id="PTHR33481:SF1">
    <property type="entry name" value="ENDONUCLEASE_EXONUCLEASE_PHOSPHATASE DOMAIN-CONTAINING PROTEIN-RELATED"/>
    <property type="match status" value="1"/>
</dbReference>
<evidence type="ECO:0000313" key="3">
    <source>
        <dbReference type="EMBL" id="CAK1540864.1"/>
    </source>
</evidence>
<dbReference type="Pfam" id="PF00075">
    <property type="entry name" value="RNase_H"/>
    <property type="match status" value="1"/>
</dbReference>
<dbReference type="CDD" id="cd09276">
    <property type="entry name" value="Rnase_HI_RT_non_LTR"/>
    <property type="match status" value="1"/>
</dbReference>
<keyword evidence="4" id="KW-1185">Reference proteome</keyword>
<dbReference type="GO" id="GO:0004523">
    <property type="term" value="F:RNA-DNA hybrid ribonuclease activity"/>
    <property type="evidence" value="ECO:0007669"/>
    <property type="project" value="InterPro"/>
</dbReference>
<dbReference type="PROSITE" id="PS50878">
    <property type="entry name" value="RT_POL"/>
    <property type="match status" value="1"/>
</dbReference>
<name>A0AAV1IWU8_9NEOP</name>
<dbReference type="GO" id="GO:0042575">
    <property type="term" value="C:DNA polymerase complex"/>
    <property type="evidence" value="ECO:0007669"/>
    <property type="project" value="UniProtKB-ARBA"/>
</dbReference>